<feature type="region of interest" description="Disordered" evidence="1">
    <location>
        <begin position="1"/>
        <end position="22"/>
    </location>
</feature>
<feature type="compositionally biased region" description="Basic and acidic residues" evidence="1">
    <location>
        <begin position="232"/>
        <end position="241"/>
    </location>
</feature>
<evidence type="ECO:0000256" key="1">
    <source>
        <dbReference type="SAM" id="MobiDB-lite"/>
    </source>
</evidence>
<feature type="compositionally biased region" description="Pro residues" evidence="1">
    <location>
        <begin position="1"/>
        <end position="13"/>
    </location>
</feature>
<reference evidence="3" key="1">
    <citation type="journal article" date="2019" name="Int. J. Syst. Evol. Microbiol.">
        <title>The Global Catalogue of Microorganisms (GCM) 10K type strain sequencing project: providing services to taxonomists for standard genome sequencing and annotation.</title>
        <authorList>
            <consortium name="The Broad Institute Genomics Platform"/>
            <consortium name="The Broad Institute Genome Sequencing Center for Infectious Disease"/>
            <person name="Wu L."/>
            <person name="Ma J."/>
        </authorList>
    </citation>
    <scope>NUCLEOTIDE SEQUENCE [LARGE SCALE GENOMIC DNA]</scope>
    <source>
        <strain evidence="3">DT72</strain>
    </source>
</reference>
<evidence type="ECO:0000313" key="2">
    <source>
        <dbReference type="EMBL" id="MFD1812847.1"/>
    </source>
</evidence>
<sequence length="241" mass="26154">MTQIPDPLPPPPTDAGQGEWGSQPLYSRADDLLWANAAAKASLAADAAGWTNASAHLDHYLDNSGEVLHINADTILRDVPDAAIRVNAIAESELRRVAAESLASQHFDVPVQFQSQWHEFYVTESMDSNWYFAMGGMEFSSTGVVVVHRPGEGAEPSIAAEYKFHVFDRYNWDGEKSVDIAGVTITDARMGALHTAGLAREYDIVGSSEIRRYEGVVPVEGSLNLPGTPGGRDGDRTDPTR</sequence>
<keyword evidence="3" id="KW-1185">Reference proteome</keyword>
<proteinExistence type="predicted"/>
<feature type="region of interest" description="Disordered" evidence="1">
    <location>
        <begin position="221"/>
        <end position="241"/>
    </location>
</feature>
<dbReference type="Proteomes" id="UP001597286">
    <property type="component" value="Unassembled WGS sequence"/>
</dbReference>
<dbReference type="EMBL" id="JBHUFB010000010">
    <property type="protein sequence ID" value="MFD1812847.1"/>
    <property type="molecule type" value="Genomic_DNA"/>
</dbReference>
<comment type="caution">
    <text evidence="2">The sequence shown here is derived from an EMBL/GenBank/DDBJ whole genome shotgun (WGS) entry which is preliminary data.</text>
</comment>
<accession>A0ABW4P573</accession>
<protein>
    <submittedName>
        <fullName evidence="2">Uncharacterized protein</fullName>
    </submittedName>
</protein>
<evidence type="ECO:0000313" key="3">
    <source>
        <dbReference type="Proteomes" id="UP001597286"/>
    </source>
</evidence>
<organism evidence="2 3">
    <name type="scientific">Rhodococcus gannanensis</name>
    <dbReference type="NCBI Taxonomy" id="1960308"/>
    <lineage>
        <taxon>Bacteria</taxon>
        <taxon>Bacillati</taxon>
        <taxon>Actinomycetota</taxon>
        <taxon>Actinomycetes</taxon>
        <taxon>Mycobacteriales</taxon>
        <taxon>Nocardiaceae</taxon>
        <taxon>Rhodococcus</taxon>
    </lineage>
</organism>
<gene>
    <name evidence="2" type="ORF">ACFSJG_11525</name>
</gene>
<name>A0ABW4P573_9NOCA</name>
<dbReference type="RefSeq" id="WP_378485368.1">
    <property type="nucleotide sequence ID" value="NZ_JBHUFB010000010.1"/>
</dbReference>